<name>A0A3N0E3Z5_9ACTN</name>
<evidence type="ECO:0008006" key="4">
    <source>
        <dbReference type="Google" id="ProtNLM"/>
    </source>
</evidence>
<sequence length="512" mass="54410">MAYAQPQPGAPRKRRTWIIPTAGVLGVVLMASTVWAASYAVDDLFGGPQPETVAPSSSVMFAKLDLKPSGNQLANYAQFVNKLPDELTEDVDPEADPAEPIFDDGILQDSDLTYEEDIEPWFGQRFGFAMWPAENEDAASGEDGLALALTLAVDNEDDADAALDELANEEEELYYDFHEDFAVLSDSNAALDEHAALLEDGSLADEENFTADMDQVGSENLASAWADLDGLSEIESESGGGSGGSSYDDPFGDPYGDPYDPFAPSPSTPYGNFEDVSGRMAMSVQIESDYVELRGDMIEVTVDGVSMSEYEVDEPGLDVLGELPDDTVMAMGGSGLDQWVTQAYEDDPAAFDELGLTEGMEQFGVAPPDGFSDLLGSRTAFGITDLDGMMSGQSYNADPSFQYRATGADTAVLEDMISGMSSGYGSSPGVDSEGDTAVVSYGRTGTGQLADDEVYQQTMQGMEEASAGFYVDARAIAEGEDVNDPTQYGGVGGSLSQDGENMSFTARWAPTG</sequence>
<dbReference type="Proteomes" id="UP000269198">
    <property type="component" value="Unassembled WGS sequence"/>
</dbReference>
<accession>A0A3N0E3Z5</accession>
<proteinExistence type="predicted"/>
<evidence type="ECO:0000313" key="2">
    <source>
        <dbReference type="EMBL" id="RNL82560.1"/>
    </source>
</evidence>
<comment type="caution">
    <text evidence="2">The sequence shown here is derived from an EMBL/GenBank/DDBJ whole genome shotgun (WGS) entry which is preliminary data.</text>
</comment>
<dbReference type="EMBL" id="RJMB01000022">
    <property type="protein sequence ID" value="RNL82560.1"/>
    <property type="molecule type" value="Genomic_DNA"/>
</dbReference>
<reference evidence="2 3" key="1">
    <citation type="submission" date="2018-11" db="EMBL/GenBank/DDBJ databases">
        <title>The genome draft of YIM 96095.</title>
        <authorList>
            <person name="Tang S.-K."/>
            <person name="Chunyu W.-X."/>
            <person name="Feng Y.-Z."/>
        </authorList>
    </citation>
    <scope>NUCLEOTIDE SEQUENCE [LARGE SCALE GENOMIC DNA]</scope>
    <source>
        <strain evidence="2 3">YIM 96095</strain>
    </source>
</reference>
<keyword evidence="3" id="KW-1185">Reference proteome</keyword>
<feature type="region of interest" description="Disordered" evidence="1">
    <location>
        <begin position="233"/>
        <end position="252"/>
    </location>
</feature>
<evidence type="ECO:0000313" key="3">
    <source>
        <dbReference type="Proteomes" id="UP000269198"/>
    </source>
</evidence>
<gene>
    <name evidence="2" type="ORF">EFW17_18985</name>
</gene>
<dbReference type="AlphaFoldDB" id="A0A3N0E3Z5"/>
<protein>
    <recommendedName>
        <fullName evidence="4">DUF3352 domain-containing protein</fullName>
    </recommendedName>
</protein>
<organism evidence="2 3">
    <name type="scientific">Halostreptopolyspora alba</name>
    <dbReference type="NCBI Taxonomy" id="2487137"/>
    <lineage>
        <taxon>Bacteria</taxon>
        <taxon>Bacillati</taxon>
        <taxon>Actinomycetota</taxon>
        <taxon>Actinomycetes</taxon>
        <taxon>Streptosporangiales</taxon>
        <taxon>Nocardiopsidaceae</taxon>
        <taxon>Halostreptopolyspora</taxon>
    </lineage>
</organism>
<evidence type="ECO:0000256" key="1">
    <source>
        <dbReference type="SAM" id="MobiDB-lite"/>
    </source>
</evidence>